<protein>
    <submittedName>
        <fullName evidence="1">Uncharacterized protein</fullName>
    </submittedName>
</protein>
<evidence type="ECO:0000313" key="1">
    <source>
        <dbReference type="EMBL" id="GFQ72656.1"/>
    </source>
</evidence>
<accession>A0A8X6F8K8</accession>
<sequence>MSYTKQKKETKENVMKGTLYTTPGELRQWAQLKSSSSPPLPLPHSSPNSQVFLFEMEKSLFTRKMHH</sequence>
<proteinExistence type="predicted"/>
<keyword evidence="2" id="KW-1185">Reference proteome</keyword>
<gene>
    <name evidence="1" type="ORF">TNCT_13791</name>
</gene>
<name>A0A8X6F8K8_TRICU</name>
<reference evidence="1" key="1">
    <citation type="submission" date="2020-07" db="EMBL/GenBank/DDBJ databases">
        <title>Multicomponent nature underlies the extraordinary mechanical properties of spider dragline silk.</title>
        <authorList>
            <person name="Kono N."/>
            <person name="Nakamura H."/>
            <person name="Mori M."/>
            <person name="Yoshida Y."/>
            <person name="Ohtoshi R."/>
            <person name="Malay A.D."/>
            <person name="Moran D.A.P."/>
            <person name="Tomita M."/>
            <person name="Numata K."/>
            <person name="Arakawa K."/>
        </authorList>
    </citation>
    <scope>NUCLEOTIDE SEQUENCE</scope>
</reference>
<dbReference type="Proteomes" id="UP000887116">
    <property type="component" value="Unassembled WGS sequence"/>
</dbReference>
<evidence type="ECO:0000313" key="2">
    <source>
        <dbReference type="Proteomes" id="UP000887116"/>
    </source>
</evidence>
<dbReference type="OrthoDB" id="6435959at2759"/>
<comment type="caution">
    <text evidence="1">The sequence shown here is derived from an EMBL/GenBank/DDBJ whole genome shotgun (WGS) entry which is preliminary data.</text>
</comment>
<organism evidence="1 2">
    <name type="scientific">Trichonephila clavata</name>
    <name type="common">Joro spider</name>
    <name type="synonym">Nephila clavata</name>
    <dbReference type="NCBI Taxonomy" id="2740835"/>
    <lineage>
        <taxon>Eukaryota</taxon>
        <taxon>Metazoa</taxon>
        <taxon>Ecdysozoa</taxon>
        <taxon>Arthropoda</taxon>
        <taxon>Chelicerata</taxon>
        <taxon>Arachnida</taxon>
        <taxon>Araneae</taxon>
        <taxon>Araneomorphae</taxon>
        <taxon>Entelegynae</taxon>
        <taxon>Araneoidea</taxon>
        <taxon>Nephilidae</taxon>
        <taxon>Trichonephila</taxon>
    </lineage>
</organism>
<dbReference type="AlphaFoldDB" id="A0A8X6F8K8"/>
<dbReference type="EMBL" id="BMAO01031135">
    <property type="protein sequence ID" value="GFQ72656.1"/>
    <property type="molecule type" value="Genomic_DNA"/>
</dbReference>